<keyword evidence="3" id="KW-1185">Reference proteome</keyword>
<feature type="region of interest" description="Disordered" evidence="1">
    <location>
        <begin position="1"/>
        <end position="98"/>
    </location>
</feature>
<name>A0A8S9XLW8_APOLU</name>
<dbReference type="EMBL" id="WIXP02000006">
    <property type="protein sequence ID" value="KAF6210042.1"/>
    <property type="molecule type" value="Genomic_DNA"/>
</dbReference>
<proteinExistence type="predicted"/>
<protein>
    <submittedName>
        <fullName evidence="2">Uncharacterized protein</fullName>
    </submittedName>
</protein>
<dbReference type="AlphaFoldDB" id="A0A8S9XLW8"/>
<sequence length="113" mass="12228">MLFRADYEVDAPTCTVSTETERRATRPSLCGLSNVSSLSVAPQDSPPQATTPTLGKNHQSSSSSSFAEQVPREERVAEQERPHDAIFPAHSSDCLPLGRESSPLLAALEDNNF</sequence>
<dbReference type="Proteomes" id="UP000466442">
    <property type="component" value="Unassembled WGS sequence"/>
</dbReference>
<feature type="compositionally biased region" description="Basic and acidic residues" evidence="1">
    <location>
        <begin position="70"/>
        <end position="84"/>
    </location>
</feature>
<reference evidence="2" key="1">
    <citation type="journal article" date="2021" name="Mol. Ecol. Resour.">
        <title>Apolygus lucorum genome provides insights into omnivorousness and mesophyll feeding.</title>
        <authorList>
            <person name="Liu Y."/>
            <person name="Liu H."/>
            <person name="Wang H."/>
            <person name="Huang T."/>
            <person name="Liu B."/>
            <person name="Yang B."/>
            <person name="Yin L."/>
            <person name="Li B."/>
            <person name="Zhang Y."/>
            <person name="Zhang S."/>
            <person name="Jiang F."/>
            <person name="Zhang X."/>
            <person name="Ren Y."/>
            <person name="Wang B."/>
            <person name="Wang S."/>
            <person name="Lu Y."/>
            <person name="Wu K."/>
            <person name="Fan W."/>
            <person name="Wang G."/>
        </authorList>
    </citation>
    <scope>NUCLEOTIDE SEQUENCE</scope>
    <source>
        <strain evidence="2">12Hb</strain>
    </source>
</reference>
<organism evidence="2 3">
    <name type="scientific">Apolygus lucorum</name>
    <name type="common">Small green plant bug</name>
    <name type="synonym">Lygocoris lucorum</name>
    <dbReference type="NCBI Taxonomy" id="248454"/>
    <lineage>
        <taxon>Eukaryota</taxon>
        <taxon>Metazoa</taxon>
        <taxon>Ecdysozoa</taxon>
        <taxon>Arthropoda</taxon>
        <taxon>Hexapoda</taxon>
        <taxon>Insecta</taxon>
        <taxon>Pterygota</taxon>
        <taxon>Neoptera</taxon>
        <taxon>Paraneoptera</taxon>
        <taxon>Hemiptera</taxon>
        <taxon>Heteroptera</taxon>
        <taxon>Panheteroptera</taxon>
        <taxon>Cimicomorpha</taxon>
        <taxon>Miridae</taxon>
        <taxon>Mirini</taxon>
        <taxon>Apolygus</taxon>
    </lineage>
</organism>
<accession>A0A8S9XLW8</accession>
<evidence type="ECO:0000313" key="2">
    <source>
        <dbReference type="EMBL" id="KAF6210042.1"/>
    </source>
</evidence>
<evidence type="ECO:0000256" key="1">
    <source>
        <dbReference type="SAM" id="MobiDB-lite"/>
    </source>
</evidence>
<dbReference type="OrthoDB" id="6629737at2759"/>
<comment type="caution">
    <text evidence="2">The sequence shown here is derived from an EMBL/GenBank/DDBJ whole genome shotgun (WGS) entry which is preliminary data.</text>
</comment>
<gene>
    <name evidence="2" type="ORF">GE061_015798</name>
</gene>
<evidence type="ECO:0000313" key="3">
    <source>
        <dbReference type="Proteomes" id="UP000466442"/>
    </source>
</evidence>
<feature type="compositionally biased region" description="Polar residues" evidence="1">
    <location>
        <begin position="31"/>
        <end position="59"/>
    </location>
</feature>